<comment type="caution">
    <text evidence="3">The sequence shown here is derived from an EMBL/GenBank/DDBJ whole genome shotgun (WGS) entry which is preliminary data.</text>
</comment>
<keyword evidence="4" id="KW-1185">Reference proteome</keyword>
<dbReference type="EMBL" id="CAJRAY010000083">
    <property type="protein sequence ID" value="CAG5091584.1"/>
    <property type="molecule type" value="Genomic_DNA"/>
</dbReference>
<dbReference type="Gene3D" id="3.40.190.10">
    <property type="entry name" value="Periplasmic binding protein-like II"/>
    <property type="match status" value="2"/>
</dbReference>
<protein>
    <submittedName>
        <fullName evidence="3">Carbohydrate ABC transporter substrate-binding protein, CUT1 family</fullName>
    </submittedName>
</protein>
<name>A0ABN7S9F9_THEXY</name>
<accession>A0ABN7S9F9</accession>
<feature type="compositionally biased region" description="Low complexity" evidence="1">
    <location>
        <begin position="34"/>
        <end position="59"/>
    </location>
</feature>
<evidence type="ECO:0000313" key="4">
    <source>
        <dbReference type="Proteomes" id="UP000681526"/>
    </source>
</evidence>
<reference evidence="3 4" key="1">
    <citation type="submission" date="2021-04" db="EMBL/GenBank/DDBJ databases">
        <authorList>
            <person name="Rakotoarivonina H."/>
        </authorList>
    </citation>
    <scope>NUCLEOTIDE SEQUENCE [LARGE SCALE GENOMIC DNA]</scope>
    <source>
        <strain evidence="3 4">XE</strain>
    </source>
</reference>
<feature type="signal peptide" evidence="2">
    <location>
        <begin position="1"/>
        <end position="23"/>
    </location>
</feature>
<gene>
    <name evidence="3" type="primary">txxe 3432</name>
    <name evidence="3" type="ORF">TXXE_15865</name>
</gene>
<keyword evidence="2" id="KW-0732">Signal</keyword>
<dbReference type="SUPFAM" id="SSF53850">
    <property type="entry name" value="Periplasmic binding protein-like II"/>
    <property type="match status" value="1"/>
</dbReference>
<feature type="chain" id="PRO_5045705202" evidence="2">
    <location>
        <begin position="24"/>
        <end position="566"/>
    </location>
</feature>
<feature type="region of interest" description="Disordered" evidence="1">
    <location>
        <begin position="26"/>
        <end position="69"/>
    </location>
</feature>
<dbReference type="RefSeq" id="WP_015255661.1">
    <property type="nucleotide sequence ID" value="NZ_CAJRAY010000083.1"/>
</dbReference>
<sequence>MSRLARPVSIVLAVLLVLLSAAACSKKSDDNKPSDSSTTPSTTQNGNNASNSGTGTETEGGADGEWKPQSDLSKKVKFSYASVQAIEGYDYTKGDPLAQYYSEKFNYEMDVAALNWDNWNERMRIWINSGDMPDVAVYNYIHADAAAFVEQGLIKRLPDDWKQRWPNLAAVYERTTLGPQMEKVFGGTYFLPRARFMDNLPGDPLPNHPSVFIRKDWAEAVGFPVKSAYTVSEIMEFARLVKDKDPGNVGDKLIPIAENTNHAVDLFVARNSTYWNSFYKDKDGQYKWGGASEDTLRGLKLFSEAYRSGLLAQDFYTVKNEEHGAYFNVQGIAGATFFQAPTSNLQPYYNDFKNNLGIDPYENIILATVLGEDGNYHQVDLINYWGTIIFSPDIKDEVFERYMDILDYNATREGYIITNMGLKDVDWTYDDSGNIVSLYDEEKEGKPLAGTTGKYPSWGYLLGSIILFDDFAFDNPNTDERLRELSKKVYRERTEIATPETFTAIDWDYYTYDSPSKRRAEIDYYTEYANLITQSGDIEENWRKWVDSKMPLIQPVLDELNEKFGG</sequence>
<evidence type="ECO:0000256" key="2">
    <source>
        <dbReference type="SAM" id="SignalP"/>
    </source>
</evidence>
<evidence type="ECO:0000256" key="1">
    <source>
        <dbReference type="SAM" id="MobiDB-lite"/>
    </source>
</evidence>
<evidence type="ECO:0000313" key="3">
    <source>
        <dbReference type="EMBL" id="CAG5091584.1"/>
    </source>
</evidence>
<organism evidence="3 4">
    <name type="scientific">Thermobacillus xylanilyticus</name>
    <dbReference type="NCBI Taxonomy" id="76633"/>
    <lineage>
        <taxon>Bacteria</taxon>
        <taxon>Bacillati</taxon>
        <taxon>Bacillota</taxon>
        <taxon>Bacilli</taxon>
        <taxon>Bacillales</taxon>
        <taxon>Paenibacillaceae</taxon>
        <taxon>Thermobacillus</taxon>
    </lineage>
</organism>
<dbReference type="Proteomes" id="UP000681526">
    <property type="component" value="Unassembled WGS sequence"/>
</dbReference>
<dbReference type="PROSITE" id="PS51257">
    <property type="entry name" value="PROKAR_LIPOPROTEIN"/>
    <property type="match status" value="1"/>
</dbReference>
<proteinExistence type="predicted"/>